<organism evidence="3 4">
    <name type="scientific">Iningainema tapete BLCC-T55</name>
    <dbReference type="NCBI Taxonomy" id="2748662"/>
    <lineage>
        <taxon>Bacteria</taxon>
        <taxon>Bacillati</taxon>
        <taxon>Cyanobacteriota</taxon>
        <taxon>Cyanophyceae</taxon>
        <taxon>Nostocales</taxon>
        <taxon>Scytonemataceae</taxon>
        <taxon>Iningainema tapete</taxon>
    </lineage>
</organism>
<feature type="chain" id="PRO_5035250008" evidence="1">
    <location>
        <begin position="21"/>
        <end position="869"/>
    </location>
</feature>
<name>A0A8J7BXQ6_9CYAN</name>
<dbReference type="SMART" id="SM00912">
    <property type="entry name" value="Haemagg_act"/>
    <property type="match status" value="1"/>
</dbReference>
<dbReference type="RefSeq" id="WP_190829095.1">
    <property type="nucleotide sequence ID" value="NZ_CAWPPI010000053.1"/>
</dbReference>
<keyword evidence="4" id="KW-1185">Reference proteome</keyword>
<proteinExistence type="predicted"/>
<reference evidence="3" key="1">
    <citation type="submission" date="2020-09" db="EMBL/GenBank/DDBJ databases">
        <title>Iningainema tapete sp. nov. (Scytonemataceae, Cyanobacteria) from greenhouses in central Florida (USA) produces two types of nodularin with biosynthetic potential for microcystin-LR and anabaenopeptins.</title>
        <authorList>
            <person name="Berthold D.E."/>
            <person name="Lefler F.W."/>
            <person name="Huang I.-S."/>
            <person name="Abdulla H."/>
            <person name="Zimba P.V."/>
            <person name="Laughinghouse H.D. IV."/>
        </authorList>
    </citation>
    <scope>NUCLEOTIDE SEQUENCE</scope>
    <source>
        <strain evidence="3">BLCCT55</strain>
    </source>
</reference>
<sequence>MRLNLEQVFGGILSSTFVLAANCAIAQITPDGTLPNNSIVTPDGSTLNITGGTQAGGNLFHSFSEFSVLTDSEAIFNNAVDIENIISRVTGGSVSNIDGLIKASGNANLFLINPNGIIFGPKASLNIGGSFIGSTAIRINFADDTFFSATASNTPPLLTVSVPLGLQFGSNPGTIKVTGPGHSIVYPENITSTRLFPQFDTSVTQLQVKFGQTLALVSENVSVEGGILKAPAGRIEIGSVNNGTVNLVPVLEGWKLSYSGAPSFGDVQFSGKSFVSTTGVGGGGIALAGDFIRLGGQSIIVTDTQGDLHGGEISIVGKQVNVNESIISSIAYSSGNGGQIKLIANNITFENNSGVSTQRLGTGNAGTISINANSLALKNSVQLRSDAAGNSTGNAGEININIAGPIKFQDIIGINTNIYGNGDAGKINITANSLLSENNVGIGSQTYSDIGNAGEININVAGSLVLNGVGIITDSFRKVNAGNINLSANSLQIENSGIKNRAFNKGNAGEINFNVAGSLEILRYTDINSSTYDTGDAGKINISANSLRIENSSVNSITGKSSTGNAGGINITVADRINLPNKANVSTNSEGTGDAGKISIVADTITLDNKSLINATSTSGRGGDIEAHIGNLLLLRRESSISTSAGNDQTGGDGGNIAINARNGFIVAVPDENSDITANAFSGKGGRITIRAADIFGITPLSQKELERLRPKDLEPSQLLTNDITAISQTSPNFSGIIELNIPYIDANFGLVELPTNLADASNQIDTSCAVGSKQRGTSFTITGRGGLAPSPDNILTPDAVLVDLITLNPNSDNRSPSFVSAKPTSTTPERIVEATGWVINEKGEVVLTANTPTTPHSPWQKPALCTGS</sequence>
<comment type="caution">
    <text evidence="3">The sequence shown here is derived from an EMBL/GenBank/DDBJ whole genome shotgun (WGS) entry which is preliminary data.</text>
</comment>
<gene>
    <name evidence="3" type="ORF">ICL16_15080</name>
</gene>
<dbReference type="EMBL" id="JACXAE010000053">
    <property type="protein sequence ID" value="MBD2773358.1"/>
    <property type="molecule type" value="Genomic_DNA"/>
</dbReference>
<protein>
    <submittedName>
        <fullName evidence="3">Filamentous hemagglutinin N-terminal domain-containing protein</fullName>
    </submittedName>
</protein>
<evidence type="ECO:0000313" key="3">
    <source>
        <dbReference type="EMBL" id="MBD2773358.1"/>
    </source>
</evidence>
<keyword evidence="1" id="KW-0732">Signal</keyword>
<dbReference type="Proteomes" id="UP000629098">
    <property type="component" value="Unassembled WGS sequence"/>
</dbReference>
<feature type="signal peptide" evidence="1">
    <location>
        <begin position="1"/>
        <end position="20"/>
    </location>
</feature>
<dbReference type="InterPro" id="IPR012334">
    <property type="entry name" value="Pectin_lyas_fold"/>
</dbReference>
<dbReference type="AlphaFoldDB" id="A0A8J7BXQ6"/>
<dbReference type="InterPro" id="IPR011050">
    <property type="entry name" value="Pectin_lyase_fold/virulence"/>
</dbReference>
<evidence type="ECO:0000256" key="1">
    <source>
        <dbReference type="SAM" id="SignalP"/>
    </source>
</evidence>
<accession>A0A8J7BXQ6</accession>
<dbReference type="Gene3D" id="2.160.20.10">
    <property type="entry name" value="Single-stranded right-handed beta-helix, Pectin lyase-like"/>
    <property type="match status" value="2"/>
</dbReference>
<evidence type="ECO:0000259" key="2">
    <source>
        <dbReference type="SMART" id="SM00912"/>
    </source>
</evidence>
<dbReference type="SUPFAM" id="SSF51126">
    <property type="entry name" value="Pectin lyase-like"/>
    <property type="match status" value="1"/>
</dbReference>
<feature type="domain" description="Filamentous haemagglutinin FhaB/tRNA nuclease CdiA-like TPS" evidence="2">
    <location>
        <begin position="31"/>
        <end position="142"/>
    </location>
</feature>
<dbReference type="InterPro" id="IPR008638">
    <property type="entry name" value="FhaB/CdiA-like_TPS"/>
</dbReference>
<dbReference type="NCBIfam" id="TIGR01901">
    <property type="entry name" value="adhes_NPXG"/>
    <property type="match status" value="1"/>
</dbReference>
<dbReference type="Pfam" id="PF05860">
    <property type="entry name" value="TPS"/>
    <property type="match status" value="1"/>
</dbReference>
<evidence type="ECO:0000313" key="4">
    <source>
        <dbReference type="Proteomes" id="UP000629098"/>
    </source>
</evidence>